<gene>
    <name evidence="2" type="ORF">DFO73_11776</name>
</gene>
<sequence length="216" mass="23632">MVMSLISVLFLGFILGVKHSIEPDHIIAVSTMVGKSKKLLRSTLTGVFWGIGHTITLFIVGMAFILMKGELTDKWAMSLEFLVGIMLVYLGIKSLLFMKKQDSDRDTESREKSSLIKVTIIGFIHGLAGSAAMVLLTMSAVSTVWEGALYIGIFGLGTIFGMLTFTTILGIPFVYSKGNAKLNRFLSQAAGSVSFLFGIYYMYNLGITEGLFGLWV</sequence>
<evidence type="ECO:0000313" key="2">
    <source>
        <dbReference type="EMBL" id="PWW20073.1"/>
    </source>
</evidence>
<keyword evidence="1" id="KW-1133">Transmembrane helix</keyword>
<feature type="transmembrane region" description="Helical" evidence="1">
    <location>
        <begin position="118"/>
        <end position="136"/>
    </location>
</feature>
<organism evidence="2 3">
    <name type="scientific">Cytobacillus oceanisediminis</name>
    <dbReference type="NCBI Taxonomy" id="665099"/>
    <lineage>
        <taxon>Bacteria</taxon>
        <taxon>Bacillati</taxon>
        <taxon>Bacillota</taxon>
        <taxon>Bacilli</taxon>
        <taxon>Bacillales</taxon>
        <taxon>Bacillaceae</taxon>
        <taxon>Cytobacillus</taxon>
    </lineage>
</organism>
<keyword evidence="1" id="KW-0472">Membrane</keyword>
<protein>
    <submittedName>
        <fullName evidence="2">Cytochrome C biogenesis DsbD-like protein</fullName>
    </submittedName>
</protein>
<dbReference type="InterPro" id="IPR052776">
    <property type="entry name" value="Chloro_ReproSupport/MetalTrans"/>
</dbReference>
<keyword evidence="1" id="KW-0812">Transmembrane</keyword>
<reference evidence="2 3" key="1">
    <citation type="submission" date="2018-05" db="EMBL/GenBank/DDBJ databases">
        <title>Freshwater and sediment microbial communities from various areas in North America, analyzing microbe dynamics in response to fracking.</title>
        <authorList>
            <person name="Lamendella R."/>
        </authorList>
    </citation>
    <scope>NUCLEOTIDE SEQUENCE [LARGE SCALE GENOMIC DNA]</scope>
    <source>
        <strain evidence="2 3">15_TX</strain>
    </source>
</reference>
<comment type="caution">
    <text evidence="2">The sequence shown here is derived from an EMBL/GenBank/DDBJ whole genome shotgun (WGS) entry which is preliminary data.</text>
</comment>
<dbReference type="AlphaFoldDB" id="A0A2V2ZJG9"/>
<name>A0A2V2ZJG9_9BACI</name>
<proteinExistence type="predicted"/>
<feature type="transmembrane region" description="Helical" evidence="1">
    <location>
        <begin position="47"/>
        <end position="67"/>
    </location>
</feature>
<evidence type="ECO:0000256" key="1">
    <source>
        <dbReference type="SAM" id="Phobius"/>
    </source>
</evidence>
<evidence type="ECO:0000313" key="3">
    <source>
        <dbReference type="Proteomes" id="UP000247150"/>
    </source>
</evidence>
<dbReference type="PANTHER" id="PTHR33876:SF4">
    <property type="entry name" value="CHLOROPLAST PROTEIN FOR GROWTH AND FERTILITY 2"/>
    <property type="match status" value="1"/>
</dbReference>
<dbReference type="EMBL" id="QGTW01000017">
    <property type="protein sequence ID" value="PWW20073.1"/>
    <property type="molecule type" value="Genomic_DNA"/>
</dbReference>
<dbReference type="RefSeq" id="WP_110067261.1">
    <property type="nucleotide sequence ID" value="NZ_QGTW01000017.1"/>
</dbReference>
<dbReference type="PANTHER" id="PTHR33876">
    <property type="entry name" value="UNNAMED PRODUCT"/>
    <property type="match status" value="1"/>
</dbReference>
<accession>A0A2V2ZJG9</accession>
<feature type="transmembrane region" description="Helical" evidence="1">
    <location>
        <begin position="148"/>
        <end position="173"/>
    </location>
</feature>
<dbReference type="Proteomes" id="UP000247150">
    <property type="component" value="Unassembled WGS sequence"/>
</dbReference>
<feature type="transmembrane region" description="Helical" evidence="1">
    <location>
        <begin position="79"/>
        <end position="98"/>
    </location>
</feature>
<dbReference type="OrthoDB" id="9811044at2"/>
<feature type="transmembrane region" description="Helical" evidence="1">
    <location>
        <begin position="185"/>
        <end position="203"/>
    </location>
</feature>